<dbReference type="SUPFAM" id="SSF55874">
    <property type="entry name" value="ATPase domain of HSP90 chaperone/DNA topoisomerase II/histidine kinase"/>
    <property type="match status" value="1"/>
</dbReference>
<dbReference type="Gene3D" id="1.10.287.130">
    <property type="match status" value="1"/>
</dbReference>
<name>A0AAE3VKX5_9HYPH</name>
<gene>
    <name evidence="2" type="ORF">J2S73_000373</name>
</gene>
<evidence type="ECO:0000259" key="1">
    <source>
        <dbReference type="Pfam" id="PF10090"/>
    </source>
</evidence>
<proteinExistence type="predicted"/>
<sequence>MSSAQLSGAIELASLLASRICHDVVGPVGAIANGIEMLESDDSEENRELALQLMGRSARQASASLQLMRMAFGAGSSAGSVIDLNDAARLLREYFDFERADLELELPSAVAPRPVVRVLLNLVIFAVRAIPRGGVIRVRADLDGEAMAIAIEAEGPKARVPDVTPLVTGGDGDPTLDPHSIQPHLTGLLLQAAGMTAATDLDGERFTITAR</sequence>
<organism evidence="2 3">
    <name type="scientific">Amorphus orientalis</name>
    <dbReference type="NCBI Taxonomy" id="649198"/>
    <lineage>
        <taxon>Bacteria</taxon>
        <taxon>Pseudomonadati</taxon>
        <taxon>Pseudomonadota</taxon>
        <taxon>Alphaproteobacteria</taxon>
        <taxon>Hyphomicrobiales</taxon>
        <taxon>Amorphaceae</taxon>
        <taxon>Amorphus</taxon>
    </lineage>
</organism>
<dbReference type="EMBL" id="JAUSUL010000001">
    <property type="protein sequence ID" value="MDQ0313936.1"/>
    <property type="molecule type" value="Genomic_DNA"/>
</dbReference>
<evidence type="ECO:0000313" key="2">
    <source>
        <dbReference type="EMBL" id="MDQ0313936.1"/>
    </source>
</evidence>
<dbReference type="Gene3D" id="3.30.565.10">
    <property type="entry name" value="Histidine kinase-like ATPase, C-terminal domain"/>
    <property type="match status" value="1"/>
</dbReference>
<feature type="domain" description="Histidine phosphotransferase ChpT C-terminal" evidence="1">
    <location>
        <begin position="85"/>
        <end position="204"/>
    </location>
</feature>
<comment type="caution">
    <text evidence="2">The sequence shown here is derived from an EMBL/GenBank/DDBJ whole genome shotgun (WGS) entry which is preliminary data.</text>
</comment>
<evidence type="ECO:0000313" key="3">
    <source>
        <dbReference type="Proteomes" id="UP001229244"/>
    </source>
</evidence>
<dbReference type="AlphaFoldDB" id="A0AAE3VKX5"/>
<protein>
    <submittedName>
        <fullName evidence="2">Histidine phosphotransferase ChpT</fullName>
    </submittedName>
</protein>
<dbReference type="Proteomes" id="UP001229244">
    <property type="component" value="Unassembled WGS sequence"/>
</dbReference>
<accession>A0AAE3VKX5</accession>
<dbReference type="RefSeq" id="WP_306883726.1">
    <property type="nucleotide sequence ID" value="NZ_JAUSUL010000001.1"/>
</dbReference>
<dbReference type="Pfam" id="PF10090">
    <property type="entry name" value="HPTransfase"/>
    <property type="match status" value="1"/>
</dbReference>
<keyword evidence="3" id="KW-1185">Reference proteome</keyword>
<dbReference type="InterPro" id="IPR036890">
    <property type="entry name" value="HATPase_C_sf"/>
</dbReference>
<reference evidence="2" key="1">
    <citation type="submission" date="2023-07" db="EMBL/GenBank/DDBJ databases">
        <title>Genomic Encyclopedia of Type Strains, Phase IV (KMG-IV): sequencing the most valuable type-strain genomes for metagenomic binning, comparative biology and taxonomic classification.</title>
        <authorList>
            <person name="Goeker M."/>
        </authorList>
    </citation>
    <scope>NUCLEOTIDE SEQUENCE</scope>
    <source>
        <strain evidence="2">DSM 21202</strain>
    </source>
</reference>
<dbReference type="InterPro" id="IPR018762">
    <property type="entry name" value="ChpT_C"/>
</dbReference>